<proteinExistence type="predicted"/>
<name>A0A3D9YQI2_9HYPH</name>
<organism evidence="1 2">
    <name type="scientific">Methylovirgula ligni</name>
    <dbReference type="NCBI Taxonomy" id="569860"/>
    <lineage>
        <taxon>Bacteria</taxon>
        <taxon>Pseudomonadati</taxon>
        <taxon>Pseudomonadota</taxon>
        <taxon>Alphaproteobacteria</taxon>
        <taxon>Hyphomicrobiales</taxon>
        <taxon>Beijerinckiaceae</taxon>
        <taxon>Methylovirgula</taxon>
    </lineage>
</organism>
<accession>A0A3D9YQI2</accession>
<dbReference type="Proteomes" id="UP000256900">
    <property type="component" value="Unassembled WGS sequence"/>
</dbReference>
<dbReference type="EMBL" id="QUMO01000005">
    <property type="protein sequence ID" value="REF84121.1"/>
    <property type="molecule type" value="Genomic_DNA"/>
</dbReference>
<dbReference type="AlphaFoldDB" id="A0A3D9YQI2"/>
<comment type="caution">
    <text evidence="1">The sequence shown here is derived from an EMBL/GenBank/DDBJ whole genome shotgun (WGS) entry which is preliminary data.</text>
</comment>
<dbReference type="RefSeq" id="WP_115837485.1">
    <property type="nucleotide sequence ID" value="NZ_CP025086.1"/>
</dbReference>
<keyword evidence="2" id="KW-1185">Reference proteome</keyword>
<evidence type="ECO:0000313" key="1">
    <source>
        <dbReference type="EMBL" id="REF84121.1"/>
    </source>
</evidence>
<gene>
    <name evidence="1" type="ORF">DES32_2966</name>
</gene>
<evidence type="ECO:0000313" key="2">
    <source>
        <dbReference type="Proteomes" id="UP000256900"/>
    </source>
</evidence>
<reference evidence="1 2" key="1">
    <citation type="submission" date="2018-08" db="EMBL/GenBank/DDBJ databases">
        <title>Genomic Encyclopedia of Type Strains, Phase IV (KMG-IV): sequencing the most valuable type-strain genomes for metagenomic binning, comparative biology and taxonomic classification.</title>
        <authorList>
            <person name="Goeker M."/>
        </authorList>
    </citation>
    <scope>NUCLEOTIDE SEQUENCE [LARGE SCALE GENOMIC DNA]</scope>
    <source>
        <strain evidence="1 2">BW863</strain>
    </source>
</reference>
<protein>
    <submittedName>
        <fullName evidence="1">Uncharacterized protein</fullName>
    </submittedName>
</protein>
<sequence length="64" mass="7563">MERHVPVYTPGRKNPVAVRLADVPSLFSEGPEPEQLTRHEPFWRFSAEMLLRRFFQIRRGAARQ</sequence>